<dbReference type="InterPro" id="IPR003119">
    <property type="entry name" value="SAP_A"/>
</dbReference>
<feature type="chain" id="PRO_5044298192" description="Gamma-interferon-inducible lysosomal thiol reductase" evidence="9">
    <location>
        <begin position="20"/>
        <end position="255"/>
    </location>
</feature>
<reference evidence="11 12" key="1">
    <citation type="submission" date="2020-06" db="EMBL/GenBank/DDBJ databases">
        <authorList>
            <consortium name="Wellcome Sanger Institute Data Sharing"/>
        </authorList>
    </citation>
    <scope>NUCLEOTIDE SEQUENCE [LARGE SCALE GENOMIC DNA]</scope>
</reference>
<dbReference type="GO" id="GO:0002376">
    <property type="term" value="P:immune system process"/>
    <property type="evidence" value="ECO:0007669"/>
    <property type="project" value="UniProtKB-KW"/>
</dbReference>
<dbReference type="Pfam" id="PF03227">
    <property type="entry name" value="GILT"/>
    <property type="match status" value="1"/>
</dbReference>
<dbReference type="EC" id="1.8.-.-" evidence="8"/>
<name>A0AAY4AFN9_9TELE</name>
<evidence type="ECO:0000256" key="5">
    <source>
        <dbReference type="ARBA" id="ARBA00023157"/>
    </source>
</evidence>
<keyword evidence="4 8" id="KW-0732">Signal</keyword>
<dbReference type="Proteomes" id="UP000694580">
    <property type="component" value="Chromosome 4"/>
</dbReference>
<evidence type="ECO:0000313" key="11">
    <source>
        <dbReference type="Ensembl" id="ENSDCDP00010007722.1"/>
    </source>
</evidence>
<keyword evidence="5 8" id="KW-1015">Disulfide bond</keyword>
<accession>A0AAY4AFN9</accession>
<evidence type="ECO:0000256" key="7">
    <source>
        <dbReference type="ARBA" id="ARBA00059163"/>
    </source>
</evidence>
<evidence type="ECO:0000256" key="1">
    <source>
        <dbReference type="ARBA" id="ARBA00005679"/>
    </source>
</evidence>
<keyword evidence="8" id="KW-0676">Redox-active center</keyword>
<evidence type="ECO:0000313" key="12">
    <source>
        <dbReference type="Proteomes" id="UP000694580"/>
    </source>
</evidence>
<dbReference type="GO" id="GO:0005764">
    <property type="term" value="C:lysosome"/>
    <property type="evidence" value="ECO:0007669"/>
    <property type="project" value="UniProtKB-SubCell"/>
</dbReference>
<keyword evidence="6 8" id="KW-0325">Glycoprotein</keyword>
<keyword evidence="8" id="KW-0391">Immunity</keyword>
<evidence type="ECO:0000256" key="9">
    <source>
        <dbReference type="SAM" id="SignalP"/>
    </source>
</evidence>
<evidence type="ECO:0000256" key="4">
    <source>
        <dbReference type="ARBA" id="ARBA00022729"/>
    </source>
</evidence>
<dbReference type="InterPro" id="IPR004911">
    <property type="entry name" value="Interferon-induced_GILT"/>
</dbReference>
<dbReference type="PROSITE" id="PS51110">
    <property type="entry name" value="SAP_A"/>
    <property type="match status" value="1"/>
</dbReference>
<comment type="subcellular location">
    <subcellularLocation>
        <location evidence="8">Secreted</location>
    </subcellularLocation>
    <subcellularLocation>
        <location evidence="8">Lysosome</location>
    </subcellularLocation>
</comment>
<dbReference type="PANTHER" id="PTHR13234">
    <property type="entry name" value="GAMMA-INTERFERON INDUCIBLE LYSOSOMAL THIOL REDUCTASE GILT"/>
    <property type="match status" value="1"/>
</dbReference>
<evidence type="ECO:0000256" key="3">
    <source>
        <dbReference type="ARBA" id="ARBA00022525"/>
    </source>
</evidence>
<keyword evidence="12" id="KW-1185">Reference proteome</keyword>
<dbReference type="Ensembl" id="ENSDCDT00010008108.1">
    <property type="protein sequence ID" value="ENSDCDP00010007722.1"/>
    <property type="gene ID" value="ENSDCDG00010003453.1"/>
</dbReference>
<feature type="domain" description="Saposin A-type" evidence="10">
    <location>
        <begin position="16"/>
        <end position="56"/>
    </location>
</feature>
<comment type="similarity">
    <text evidence="1 8">Belongs to the GILT family.</text>
</comment>
<dbReference type="GO" id="GO:0016671">
    <property type="term" value="F:oxidoreductase activity, acting on a sulfur group of donors, disulfide as acceptor"/>
    <property type="evidence" value="ECO:0007669"/>
    <property type="project" value="UniProtKB-UniRule"/>
</dbReference>
<dbReference type="GeneTree" id="ENSGT00940000164804"/>
<reference evidence="11" key="3">
    <citation type="submission" date="2025-09" db="UniProtKB">
        <authorList>
            <consortium name="Ensembl"/>
        </authorList>
    </citation>
    <scope>IDENTIFICATION</scope>
</reference>
<evidence type="ECO:0000256" key="2">
    <source>
        <dbReference type="ARBA" id="ARBA00011615"/>
    </source>
</evidence>
<dbReference type="Pfam" id="PF02199">
    <property type="entry name" value="SapA"/>
    <property type="match status" value="1"/>
</dbReference>
<keyword evidence="8" id="KW-0458">Lysosome</keyword>
<reference evidence="11" key="2">
    <citation type="submission" date="2025-08" db="UniProtKB">
        <authorList>
            <consortium name="Ensembl"/>
        </authorList>
    </citation>
    <scope>IDENTIFICATION</scope>
</reference>
<comment type="subunit">
    <text evidence="2 8">Dimer; disulfide-linked.</text>
</comment>
<keyword evidence="3 8" id="KW-0964">Secreted</keyword>
<sequence length="255" mass="28028">MKGLAAALCLAVCLASGRCLPACKIPPSLWCSSPEIAGRCGALKLCAQLNATRSSETDSPVEVSLYYESLCPGCRQFLALQLFPTYLMLSDIMSVKLVPYGNAQETFDGKQYQFKCQHGEEECLGNMIETCILNTLDFPNAFLVIFCMEASQDVVNAGQSCLHLYSPSTSWDTLMTCVKGDQGNKLMHQNAQATSALKPPHEYVPWVTINGEHTEDLQQKAMSSLFNLVCSTYKGQKPDACAQSTKPRSKDFCYK</sequence>
<dbReference type="PANTHER" id="PTHR13234:SF8">
    <property type="entry name" value="GAMMA-INTERFERON-INDUCIBLE LYSOSOMAL THIOL REDUCTASE"/>
    <property type="match status" value="1"/>
</dbReference>
<evidence type="ECO:0000259" key="10">
    <source>
        <dbReference type="PROSITE" id="PS51110"/>
    </source>
</evidence>
<comment type="function">
    <text evidence="8">Lysosomal thiol reductase that can reduce protein disulfide bonds. Facilitates the complete unfolding of proteins destined for lysosomal degradation. Plays an important role in antigen processing.</text>
</comment>
<protein>
    <recommendedName>
        <fullName evidence="8">Gamma-interferon-inducible lysosomal thiol reductase</fullName>
        <ecNumber evidence="8">1.8.-.-</ecNumber>
    </recommendedName>
    <alternativeName>
        <fullName evidence="8">Gamma-interferon-inducible protein IP-30</fullName>
    </alternativeName>
</protein>
<comment type="function">
    <text evidence="7">Lysosomal thiol reductase that can reduce protein disulfide bonds. May facilitate the complete unfolding of proteins destined for lysosomal degradation. Plays an important role in antigen processing. Facilitates the generation of MHC class II-restricted epitodes from disulfide bond-containing antigen by the endocytic reduction of disulfide bonds. Also facilitates MHC class I-restricted recognition of exogenous antigens containing disulfide bonds by CD8+ T-cells or crosspresentation.</text>
</comment>
<dbReference type="AlphaFoldDB" id="A0AAY4AFN9"/>
<gene>
    <name evidence="11" type="primary">IFI30</name>
</gene>
<proteinExistence type="inferred from homology"/>
<evidence type="ECO:0000256" key="6">
    <source>
        <dbReference type="ARBA" id="ARBA00023180"/>
    </source>
</evidence>
<organism evidence="11 12">
    <name type="scientific">Denticeps clupeoides</name>
    <name type="common">denticle herring</name>
    <dbReference type="NCBI Taxonomy" id="299321"/>
    <lineage>
        <taxon>Eukaryota</taxon>
        <taxon>Metazoa</taxon>
        <taxon>Chordata</taxon>
        <taxon>Craniata</taxon>
        <taxon>Vertebrata</taxon>
        <taxon>Euteleostomi</taxon>
        <taxon>Actinopterygii</taxon>
        <taxon>Neopterygii</taxon>
        <taxon>Teleostei</taxon>
        <taxon>Clupei</taxon>
        <taxon>Clupeiformes</taxon>
        <taxon>Denticipitoidei</taxon>
        <taxon>Denticipitidae</taxon>
        <taxon>Denticeps</taxon>
    </lineage>
</organism>
<evidence type="ECO:0000256" key="8">
    <source>
        <dbReference type="RuleBase" id="RU369109"/>
    </source>
</evidence>
<keyword evidence="8" id="KW-0560">Oxidoreductase</keyword>
<dbReference type="GO" id="GO:0005576">
    <property type="term" value="C:extracellular region"/>
    <property type="evidence" value="ECO:0007669"/>
    <property type="project" value="UniProtKB-SubCell"/>
</dbReference>
<feature type="signal peptide" evidence="9">
    <location>
        <begin position="1"/>
        <end position="19"/>
    </location>
</feature>